<keyword evidence="2" id="KW-1003">Cell membrane</keyword>
<organism evidence="8 9">
    <name type="scientific">Siculibacillus lacustris</name>
    <dbReference type="NCBI Taxonomy" id="1549641"/>
    <lineage>
        <taxon>Bacteria</taxon>
        <taxon>Pseudomonadati</taxon>
        <taxon>Pseudomonadota</taxon>
        <taxon>Alphaproteobacteria</taxon>
        <taxon>Hyphomicrobiales</taxon>
        <taxon>Ancalomicrobiaceae</taxon>
        <taxon>Siculibacillus</taxon>
    </lineage>
</organism>
<keyword evidence="5 6" id="KW-0472">Membrane</keyword>
<dbReference type="SUPFAM" id="SSF103481">
    <property type="entry name" value="Multidrug resistance efflux transporter EmrE"/>
    <property type="match status" value="2"/>
</dbReference>
<evidence type="ECO:0000259" key="7">
    <source>
        <dbReference type="Pfam" id="PF00892"/>
    </source>
</evidence>
<dbReference type="OrthoDB" id="9806889at2"/>
<dbReference type="RefSeq" id="WP_131310436.1">
    <property type="nucleotide sequence ID" value="NZ_SJFN01000023.1"/>
</dbReference>
<evidence type="ECO:0000256" key="4">
    <source>
        <dbReference type="ARBA" id="ARBA00022989"/>
    </source>
</evidence>
<evidence type="ECO:0000313" key="9">
    <source>
        <dbReference type="Proteomes" id="UP000292781"/>
    </source>
</evidence>
<dbReference type="Pfam" id="PF00892">
    <property type="entry name" value="EamA"/>
    <property type="match status" value="2"/>
</dbReference>
<feature type="domain" description="EamA" evidence="7">
    <location>
        <begin position="16"/>
        <end position="148"/>
    </location>
</feature>
<feature type="transmembrane region" description="Helical" evidence="6">
    <location>
        <begin position="104"/>
        <end position="123"/>
    </location>
</feature>
<sequence>MSDARAVLASFLRRPYLILTLASLQWGANTVMGRLAVGEIAPMLLVSLRWAIVAAVLLVINRRGFAADWPQLRTRLGLLLLLGLTGYTGFTALFYAAAHFTTGANMSIIQGAMPLFVFSFAFVARGRPIGGAQAVGMTLTLVGVAFVATRGNFEVARTLAFNLGDLFMVAATILYAIYAVGLEDRPAVGALSFFTAMAGVAFLTSLPLTLAEAAILPVTWPTPRGWLLTALIAIFPSFVAQIFFIRGVELIGPGRAGVFINLIPIFGAAMAVAFLGEPFGWYQGAGLALVMVGIVLAQRR</sequence>
<feature type="transmembrane region" description="Helical" evidence="6">
    <location>
        <begin position="135"/>
        <end position="153"/>
    </location>
</feature>
<evidence type="ECO:0000313" key="8">
    <source>
        <dbReference type="EMBL" id="TBW35952.1"/>
    </source>
</evidence>
<evidence type="ECO:0000256" key="2">
    <source>
        <dbReference type="ARBA" id="ARBA00022475"/>
    </source>
</evidence>
<dbReference type="EMBL" id="SJFN01000023">
    <property type="protein sequence ID" value="TBW35952.1"/>
    <property type="molecule type" value="Genomic_DNA"/>
</dbReference>
<dbReference type="AlphaFoldDB" id="A0A4Q9VL62"/>
<dbReference type="PANTHER" id="PTHR32322:SF18">
    <property type="entry name" value="S-ADENOSYLMETHIONINE_S-ADENOSYLHOMOCYSTEINE TRANSPORTER"/>
    <property type="match status" value="1"/>
</dbReference>
<keyword evidence="4 6" id="KW-1133">Transmembrane helix</keyword>
<protein>
    <submittedName>
        <fullName evidence="8">DMT family transporter</fullName>
    </submittedName>
</protein>
<name>A0A4Q9VL62_9HYPH</name>
<evidence type="ECO:0000256" key="6">
    <source>
        <dbReference type="SAM" id="Phobius"/>
    </source>
</evidence>
<keyword evidence="9" id="KW-1185">Reference proteome</keyword>
<feature type="transmembrane region" description="Helical" evidence="6">
    <location>
        <begin position="40"/>
        <end position="60"/>
    </location>
</feature>
<dbReference type="InterPro" id="IPR037185">
    <property type="entry name" value="EmrE-like"/>
</dbReference>
<accession>A0A4Q9VL62</accession>
<comment type="subcellular location">
    <subcellularLocation>
        <location evidence="1">Cell membrane</location>
        <topology evidence="1">Multi-pass membrane protein</topology>
    </subcellularLocation>
</comment>
<keyword evidence="3 6" id="KW-0812">Transmembrane</keyword>
<dbReference type="GO" id="GO:0005886">
    <property type="term" value="C:plasma membrane"/>
    <property type="evidence" value="ECO:0007669"/>
    <property type="project" value="UniProtKB-SubCell"/>
</dbReference>
<feature type="transmembrane region" description="Helical" evidence="6">
    <location>
        <begin position="226"/>
        <end position="244"/>
    </location>
</feature>
<dbReference type="PANTHER" id="PTHR32322">
    <property type="entry name" value="INNER MEMBRANE TRANSPORTER"/>
    <property type="match status" value="1"/>
</dbReference>
<reference evidence="8 9" key="1">
    <citation type="submission" date="2019-02" db="EMBL/GenBank/DDBJ databases">
        <title>Siculibacillus lacustris gen. nov., sp. nov., a new rosette-forming bacterium isolated from a freshwater crater lake (Lake St. Ana, Romania).</title>
        <authorList>
            <person name="Felfoldi T."/>
            <person name="Marton Z."/>
            <person name="Szabo A."/>
            <person name="Mentes A."/>
            <person name="Boka K."/>
            <person name="Marialigeti K."/>
            <person name="Mathe I."/>
            <person name="Koncz M."/>
            <person name="Schumann P."/>
            <person name="Toth E."/>
        </authorList>
    </citation>
    <scope>NUCLEOTIDE SEQUENCE [LARGE SCALE GENOMIC DNA]</scope>
    <source>
        <strain evidence="8 9">SA-279</strain>
    </source>
</reference>
<gene>
    <name evidence="8" type="ORF">EYW49_15155</name>
</gene>
<feature type="transmembrane region" description="Helical" evidence="6">
    <location>
        <begin position="187"/>
        <end position="206"/>
    </location>
</feature>
<evidence type="ECO:0000256" key="5">
    <source>
        <dbReference type="ARBA" id="ARBA00023136"/>
    </source>
</evidence>
<dbReference type="InterPro" id="IPR050638">
    <property type="entry name" value="AA-Vitamin_Transporters"/>
</dbReference>
<feature type="transmembrane region" description="Helical" evidence="6">
    <location>
        <begin position="256"/>
        <end position="275"/>
    </location>
</feature>
<proteinExistence type="predicted"/>
<evidence type="ECO:0000256" key="3">
    <source>
        <dbReference type="ARBA" id="ARBA00022692"/>
    </source>
</evidence>
<dbReference type="Proteomes" id="UP000292781">
    <property type="component" value="Unassembled WGS sequence"/>
</dbReference>
<feature type="transmembrane region" description="Helical" evidence="6">
    <location>
        <begin position="159"/>
        <end position="180"/>
    </location>
</feature>
<comment type="caution">
    <text evidence="8">The sequence shown here is derived from an EMBL/GenBank/DDBJ whole genome shotgun (WGS) entry which is preliminary data.</text>
</comment>
<feature type="transmembrane region" description="Helical" evidence="6">
    <location>
        <begin position="281"/>
        <end position="297"/>
    </location>
</feature>
<evidence type="ECO:0000256" key="1">
    <source>
        <dbReference type="ARBA" id="ARBA00004651"/>
    </source>
</evidence>
<feature type="transmembrane region" description="Helical" evidence="6">
    <location>
        <begin position="76"/>
        <end position="98"/>
    </location>
</feature>
<dbReference type="InterPro" id="IPR000620">
    <property type="entry name" value="EamA_dom"/>
</dbReference>
<feature type="domain" description="EamA" evidence="7">
    <location>
        <begin position="163"/>
        <end position="296"/>
    </location>
</feature>